<evidence type="ECO:0000313" key="1">
    <source>
        <dbReference type="EMBL" id="KKM75451.1"/>
    </source>
</evidence>
<dbReference type="EMBL" id="LAZR01008973">
    <property type="protein sequence ID" value="KKM75451.1"/>
    <property type="molecule type" value="Genomic_DNA"/>
</dbReference>
<organism evidence="1">
    <name type="scientific">marine sediment metagenome</name>
    <dbReference type="NCBI Taxonomy" id="412755"/>
    <lineage>
        <taxon>unclassified sequences</taxon>
        <taxon>metagenomes</taxon>
        <taxon>ecological metagenomes</taxon>
    </lineage>
</organism>
<comment type="caution">
    <text evidence="1">The sequence shown here is derived from an EMBL/GenBank/DDBJ whole genome shotgun (WGS) entry which is preliminary data.</text>
</comment>
<proteinExistence type="predicted"/>
<name>A0A0F9KL06_9ZZZZ</name>
<accession>A0A0F9KL06</accession>
<sequence length="72" mass="8387">MKDGKKEQLELFLKEETYAFIKDIFGYFFNGRVLKIFETKFLFMDDVLGTIEINFSDVVKVAHSTRNKGVGE</sequence>
<gene>
    <name evidence="1" type="ORF">LCGC14_1390040</name>
</gene>
<dbReference type="AlphaFoldDB" id="A0A0F9KL06"/>
<protein>
    <submittedName>
        <fullName evidence="1">Uncharacterized protein</fullName>
    </submittedName>
</protein>
<reference evidence="1" key="1">
    <citation type="journal article" date="2015" name="Nature">
        <title>Complex archaea that bridge the gap between prokaryotes and eukaryotes.</title>
        <authorList>
            <person name="Spang A."/>
            <person name="Saw J.H."/>
            <person name="Jorgensen S.L."/>
            <person name="Zaremba-Niedzwiedzka K."/>
            <person name="Martijn J."/>
            <person name="Lind A.E."/>
            <person name="van Eijk R."/>
            <person name="Schleper C."/>
            <person name="Guy L."/>
            <person name="Ettema T.J."/>
        </authorList>
    </citation>
    <scope>NUCLEOTIDE SEQUENCE</scope>
</reference>